<dbReference type="VEuPathDB" id="FungiDB:VP01_1689g1"/>
<evidence type="ECO:0000313" key="1">
    <source>
        <dbReference type="EMBL" id="KNZ59641.1"/>
    </source>
</evidence>
<proteinExistence type="predicted"/>
<keyword evidence="2" id="KW-1185">Reference proteome</keyword>
<protein>
    <submittedName>
        <fullName evidence="1">Uncharacterized protein</fullName>
    </submittedName>
</protein>
<organism evidence="1 2">
    <name type="scientific">Puccinia sorghi</name>
    <dbReference type="NCBI Taxonomy" id="27349"/>
    <lineage>
        <taxon>Eukaryota</taxon>
        <taxon>Fungi</taxon>
        <taxon>Dikarya</taxon>
        <taxon>Basidiomycota</taxon>
        <taxon>Pucciniomycotina</taxon>
        <taxon>Pucciniomycetes</taxon>
        <taxon>Pucciniales</taxon>
        <taxon>Pucciniaceae</taxon>
        <taxon>Puccinia</taxon>
    </lineage>
</organism>
<evidence type="ECO:0000313" key="2">
    <source>
        <dbReference type="Proteomes" id="UP000037035"/>
    </source>
</evidence>
<dbReference type="Proteomes" id="UP000037035">
    <property type="component" value="Unassembled WGS sequence"/>
</dbReference>
<comment type="caution">
    <text evidence="1">The sequence shown here is derived from an EMBL/GenBank/DDBJ whole genome shotgun (WGS) entry which is preliminary data.</text>
</comment>
<sequence>MSTTGQRIIMSKTSDQNDMVSCFCFAFGSHFGSLWIDTIVLSRLVSIETSMQGIPFFSFLHFPSLLWDGFDLNLSFNLAILFLTCKVKLHSHTLSSKSTSTATLSVDLFSRSFGDQTHTNTDQSNEQNLIEEFEVFFFLLVRICLILADFPFIFYSKQKSKKTVWASIASPKKAFQIVFHPRSTSYDEFQELVASRSNEPHLSPSIAFPTQGSTNQQTFLLLIRCPTTTEFNQQLAWGRTWLVERRLQQQRFRNICSTLRQVKMLQLQGAGTKRTHQEHQPKRTASSSLIQILQNDTFLCEYPTLTPITNTPLLPFFAHCNPERDCECSV</sequence>
<reference evidence="1 2" key="1">
    <citation type="submission" date="2015-08" db="EMBL/GenBank/DDBJ databases">
        <title>Next Generation Sequencing and Analysis of the Genome of Puccinia sorghi L Schw, the Causal Agent of Maize Common Rust.</title>
        <authorList>
            <person name="Rochi L."/>
            <person name="Burguener G."/>
            <person name="Darino M."/>
            <person name="Turjanski A."/>
            <person name="Kreff E."/>
            <person name="Dieguez M.J."/>
            <person name="Sacco F."/>
        </authorList>
    </citation>
    <scope>NUCLEOTIDE SEQUENCE [LARGE SCALE GENOMIC DNA]</scope>
    <source>
        <strain evidence="1 2">RO10H11247</strain>
    </source>
</reference>
<dbReference type="AlphaFoldDB" id="A0A0L6VFS5"/>
<name>A0A0L6VFS5_9BASI</name>
<dbReference type="EMBL" id="LAVV01006491">
    <property type="protein sequence ID" value="KNZ59641.1"/>
    <property type="molecule type" value="Genomic_DNA"/>
</dbReference>
<gene>
    <name evidence="1" type="ORF">VP01_1689g1</name>
</gene>
<accession>A0A0L6VFS5</accession>